<proteinExistence type="inferred from homology"/>
<evidence type="ECO:0000256" key="9">
    <source>
        <dbReference type="SAM" id="Phobius"/>
    </source>
</evidence>
<sequence>MHADDTEHPLAPGALLAGRYRVGERIGSGGTASVHRGRDELLGRDVALKAVTHGASDPAAHERERTEVELLARLSHRALVTVFDAVSARVDGHDSIVVVMELVDGPTLSQRRAEGPIADAELLRMARDLAEALAVVHAAGIVHRDVKPSNILLAPSPLAEHDFDARLADFGIAAVDGGGELTATGAVLGTAAYLSPEQATGGTVGPAADVYALGLVLLETITGEREFAGPAIEALTARMLRDPVMPPALDERWAWLLRGMTAREPAERPTTDEVRELLAALDGVPVQLAAPVESDVATTAVPLADQVEDADSGARTALLPAVGAAALDSDTAPVAVGAASDADAEHLPARRRRRIAVLATVGVVLVAGAVSAGALAIQGLGQQDASPSAPADEADRTTPSPTPSPSASPSPSPTTSPSPSATPSATPTPTTTAPQPQPSTPATTTPAEPAPTTTPPTDPEPTTTPTDPAPSESPAPTETTPADPAPSPSP</sequence>
<keyword evidence="4 7" id="KW-0547">Nucleotide-binding</keyword>
<dbReference type="Proteomes" id="UP000198822">
    <property type="component" value="Chromosome I"/>
</dbReference>
<name>A0A1G8D3I1_9MICO</name>
<dbReference type="Gene3D" id="3.30.200.20">
    <property type="entry name" value="Phosphorylase Kinase, domain 1"/>
    <property type="match status" value="1"/>
</dbReference>
<keyword evidence="3" id="KW-0808">Transferase</keyword>
<dbReference type="RefSeq" id="WP_172802269.1">
    <property type="nucleotide sequence ID" value="NZ_LT629695.1"/>
</dbReference>
<evidence type="ECO:0000256" key="2">
    <source>
        <dbReference type="ARBA" id="ARBA00012513"/>
    </source>
</evidence>
<dbReference type="PRINTS" id="PR01217">
    <property type="entry name" value="PRICHEXTENSN"/>
</dbReference>
<keyword evidence="6 7" id="KW-0067">ATP-binding</keyword>
<keyword evidence="9" id="KW-0472">Membrane</keyword>
<keyword evidence="9" id="KW-0812">Transmembrane</keyword>
<dbReference type="AlphaFoldDB" id="A0A1G8D3I1"/>
<gene>
    <name evidence="11" type="ORF">SAMN04489720_1504</name>
</gene>
<evidence type="ECO:0000256" key="8">
    <source>
        <dbReference type="SAM" id="MobiDB-lite"/>
    </source>
</evidence>
<feature type="compositionally biased region" description="Pro residues" evidence="8">
    <location>
        <begin position="448"/>
        <end position="459"/>
    </location>
</feature>
<dbReference type="PROSITE" id="PS00107">
    <property type="entry name" value="PROTEIN_KINASE_ATP"/>
    <property type="match status" value="1"/>
</dbReference>
<dbReference type="PROSITE" id="PS50011">
    <property type="entry name" value="PROTEIN_KINASE_DOM"/>
    <property type="match status" value="1"/>
</dbReference>
<reference evidence="12" key="1">
    <citation type="submission" date="2016-10" db="EMBL/GenBank/DDBJ databases">
        <authorList>
            <person name="Varghese N."/>
            <person name="Submissions S."/>
        </authorList>
    </citation>
    <scope>NUCLEOTIDE SEQUENCE [LARGE SCALE GENOMIC DNA]</scope>
    <source>
        <strain evidence="12">DSM 22002</strain>
    </source>
</reference>
<accession>A0A1G8D3I1</accession>
<organism evidence="11 12">
    <name type="scientific">Agrococcus jejuensis</name>
    <dbReference type="NCBI Taxonomy" id="399736"/>
    <lineage>
        <taxon>Bacteria</taxon>
        <taxon>Bacillati</taxon>
        <taxon>Actinomycetota</taxon>
        <taxon>Actinomycetes</taxon>
        <taxon>Micrococcales</taxon>
        <taxon>Microbacteriaceae</taxon>
        <taxon>Agrococcus</taxon>
    </lineage>
</organism>
<evidence type="ECO:0000256" key="4">
    <source>
        <dbReference type="ARBA" id="ARBA00022741"/>
    </source>
</evidence>
<dbReference type="EMBL" id="LT629695">
    <property type="protein sequence ID" value="SDH52251.1"/>
    <property type="molecule type" value="Genomic_DNA"/>
</dbReference>
<dbReference type="GO" id="GO:0004674">
    <property type="term" value="F:protein serine/threonine kinase activity"/>
    <property type="evidence" value="ECO:0007669"/>
    <property type="project" value="UniProtKB-KW"/>
</dbReference>
<evidence type="ECO:0000256" key="6">
    <source>
        <dbReference type="ARBA" id="ARBA00022840"/>
    </source>
</evidence>
<dbReference type="PROSITE" id="PS00108">
    <property type="entry name" value="PROTEIN_KINASE_ST"/>
    <property type="match status" value="1"/>
</dbReference>
<evidence type="ECO:0000256" key="5">
    <source>
        <dbReference type="ARBA" id="ARBA00022777"/>
    </source>
</evidence>
<feature type="binding site" evidence="7">
    <location>
        <position position="49"/>
    </location>
    <ligand>
        <name>ATP</name>
        <dbReference type="ChEBI" id="CHEBI:30616"/>
    </ligand>
</feature>
<feature type="transmembrane region" description="Helical" evidence="9">
    <location>
        <begin position="355"/>
        <end position="377"/>
    </location>
</feature>
<keyword evidence="12" id="KW-1185">Reference proteome</keyword>
<evidence type="ECO:0000256" key="7">
    <source>
        <dbReference type="PROSITE-ProRule" id="PRU10141"/>
    </source>
</evidence>
<dbReference type="EC" id="2.7.11.1" evidence="2"/>
<dbReference type="InterPro" id="IPR008271">
    <property type="entry name" value="Ser/Thr_kinase_AS"/>
</dbReference>
<dbReference type="InterPro" id="IPR000719">
    <property type="entry name" value="Prot_kinase_dom"/>
</dbReference>
<protein>
    <recommendedName>
        <fullName evidence="2">non-specific serine/threonine protein kinase</fullName>
        <ecNumber evidence="2">2.7.11.1</ecNumber>
    </recommendedName>
</protein>
<feature type="region of interest" description="Disordered" evidence="8">
    <location>
        <begin position="382"/>
        <end position="490"/>
    </location>
</feature>
<feature type="domain" description="Protein kinase" evidence="10">
    <location>
        <begin position="20"/>
        <end position="281"/>
    </location>
</feature>
<dbReference type="SMART" id="SM00220">
    <property type="entry name" value="S_TKc"/>
    <property type="match status" value="1"/>
</dbReference>
<dbReference type="Pfam" id="PF00069">
    <property type="entry name" value="Pkinase"/>
    <property type="match status" value="1"/>
</dbReference>
<evidence type="ECO:0000313" key="12">
    <source>
        <dbReference type="Proteomes" id="UP000198822"/>
    </source>
</evidence>
<dbReference type="STRING" id="399736.SAMN04489720_1504"/>
<feature type="compositionally biased region" description="Pro residues" evidence="8">
    <location>
        <begin position="400"/>
        <end position="416"/>
    </location>
</feature>
<dbReference type="InterPro" id="IPR017441">
    <property type="entry name" value="Protein_kinase_ATP_BS"/>
</dbReference>
<dbReference type="PANTHER" id="PTHR43671:SF13">
    <property type="entry name" value="SERINE_THREONINE-PROTEIN KINASE NEK2"/>
    <property type="match status" value="1"/>
</dbReference>
<feature type="compositionally biased region" description="Low complexity" evidence="8">
    <location>
        <begin position="417"/>
        <end position="447"/>
    </location>
</feature>
<evidence type="ECO:0000256" key="1">
    <source>
        <dbReference type="ARBA" id="ARBA00010886"/>
    </source>
</evidence>
<dbReference type="Gene3D" id="1.10.510.10">
    <property type="entry name" value="Transferase(Phosphotransferase) domain 1"/>
    <property type="match status" value="1"/>
</dbReference>
<evidence type="ECO:0000256" key="3">
    <source>
        <dbReference type="ARBA" id="ARBA00022679"/>
    </source>
</evidence>
<dbReference type="CDD" id="cd14014">
    <property type="entry name" value="STKc_PknB_like"/>
    <property type="match status" value="1"/>
</dbReference>
<keyword evidence="5 11" id="KW-0418">Kinase</keyword>
<keyword evidence="11" id="KW-0723">Serine/threonine-protein kinase</keyword>
<dbReference type="GO" id="GO:0005524">
    <property type="term" value="F:ATP binding"/>
    <property type="evidence" value="ECO:0007669"/>
    <property type="project" value="UniProtKB-UniRule"/>
</dbReference>
<evidence type="ECO:0000259" key="10">
    <source>
        <dbReference type="PROSITE" id="PS50011"/>
    </source>
</evidence>
<comment type="similarity">
    <text evidence="1">Belongs to the protein kinase superfamily. NEK Ser/Thr protein kinase family. NIMA subfamily.</text>
</comment>
<dbReference type="SUPFAM" id="SSF56112">
    <property type="entry name" value="Protein kinase-like (PK-like)"/>
    <property type="match status" value="1"/>
</dbReference>
<dbReference type="InterPro" id="IPR050660">
    <property type="entry name" value="NEK_Ser/Thr_kinase"/>
</dbReference>
<evidence type="ECO:0000313" key="11">
    <source>
        <dbReference type="EMBL" id="SDH52251.1"/>
    </source>
</evidence>
<keyword evidence="9" id="KW-1133">Transmembrane helix</keyword>
<dbReference type="PANTHER" id="PTHR43671">
    <property type="entry name" value="SERINE/THREONINE-PROTEIN KINASE NEK"/>
    <property type="match status" value="1"/>
</dbReference>
<dbReference type="InterPro" id="IPR011009">
    <property type="entry name" value="Kinase-like_dom_sf"/>
</dbReference>